<feature type="domain" description="Mce/MlaD" evidence="3">
    <location>
        <begin position="40"/>
        <end position="115"/>
    </location>
</feature>
<comment type="caution">
    <text evidence="4">The sequence shown here is derived from an EMBL/GenBank/DDBJ whole genome shotgun (WGS) entry which is preliminary data.</text>
</comment>
<name>A0A255YY82_9PROT</name>
<dbReference type="RefSeq" id="WP_094456558.1">
    <property type="nucleotide sequence ID" value="NZ_NOXU01000029.1"/>
</dbReference>
<dbReference type="PANTHER" id="PTHR36698:SF2">
    <property type="entry name" value="MCE_MLAD DOMAIN-CONTAINING PROTEIN"/>
    <property type="match status" value="1"/>
</dbReference>
<evidence type="ECO:0000313" key="4">
    <source>
        <dbReference type="EMBL" id="OYQ34148.1"/>
    </source>
</evidence>
<organism evidence="4 5">
    <name type="scientific">Niveispirillum lacus</name>
    <dbReference type="NCBI Taxonomy" id="1981099"/>
    <lineage>
        <taxon>Bacteria</taxon>
        <taxon>Pseudomonadati</taxon>
        <taxon>Pseudomonadota</taxon>
        <taxon>Alphaproteobacteria</taxon>
        <taxon>Rhodospirillales</taxon>
        <taxon>Azospirillaceae</taxon>
        <taxon>Niveispirillum</taxon>
    </lineage>
</organism>
<sequence>METRANYTAVGAFVLALAAAAFIFIIWLAKVQFDKAIQPYHIMVTGTVTGLVEGGPVRYRGVNVGTVTDIRINPENVEEVRLTIEVPEETPIKTDAIASLEPVGVTGGVYVEIAGGSKEAPLLREKVSGIPVIPSRPSSIAAVLSKAPEVLENLMKISERLTLLLNDDNQKSIGTLLANLAQASGNANDTMRNANLLIVDLRQHADTLSKQAEVLMVTANDTVGKVGRDTTVITAELAKTSKEINRLSASLAGMIEENREPIRDFTATGLYDLSQLLIHLQDLTNNLSRVSRRLERDPTDLLFGGNSGVKAE</sequence>
<keyword evidence="1" id="KW-0175">Coiled coil</keyword>
<dbReference type="PANTHER" id="PTHR36698">
    <property type="entry name" value="BLL5892 PROTEIN"/>
    <property type="match status" value="1"/>
</dbReference>
<dbReference type="Pfam" id="PF02470">
    <property type="entry name" value="MlaD"/>
    <property type="match status" value="1"/>
</dbReference>
<dbReference type="OrthoDB" id="9808689at2"/>
<feature type="coiled-coil region" evidence="1">
    <location>
        <begin position="237"/>
        <end position="293"/>
    </location>
</feature>
<gene>
    <name evidence="4" type="ORF">CHU95_11850</name>
</gene>
<evidence type="ECO:0000259" key="3">
    <source>
        <dbReference type="Pfam" id="PF02470"/>
    </source>
</evidence>
<evidence type="ECO:0000256" key="1">
    <source>
        <dbReference type="SAM" id="Coils"/>
    </source>
</evidence>
<keyword evidence="2" id="KW-0812">Transmembrane</keyword>
<dbReference type="EMBL" id="NOXU01000029">
    <property type="protein sequence ID" value="OYQ34148.1"/>
    <property type="molecule type" value="Genomic_DNA"/>
</dbReference>
<reference evidence="4 5" key="1">
    <citation type="submission" date="2017-07" db="EMBL/GenBank/DDBJ databases">
        <title>Niveispirillum cyanobacteriorum sp. nov., isolated from cyanobacterial aggregates in a eutrophic lake.</title>
        <authorList>
            <person name="Cai H."/>
        </authorList>
    </citation>
    <scope>NUCLEOTIDE SEQUENCE [LARGE SCALE GENOMIC DNA]</scope>
    <source>
        <strain evidence="5">TH1-14</strain>
    </source>
</reference>
<dbReference type="InterPro" id="IPR003399">
    <property type="entry name" value="Mce/MlaD"/>
</dbReference>
<keyword evidence="5" id="KW-1185">Reference proteome</keyword>
<feature type="transmembrane region" description="Helical" evidence="2">
    <location>
        <begin position="7"/>
        <end position="29"/>
    </location>
</feature>
<keyword evidence="2" id="KW-0472">Membrane</keyword>
<dbReference type="AlphaFoldDB" id="A0A255YY82"/>
<dbReference type="Proteomes" id="UP000216998">
    <property type="component" value="Unassembled WGS sequence"/>
</dbReference>
<protein>
    <recommendedName>
        <fullName evidence="3">Mce/MlaD domain-containing protein</fullName>
    </recommendedName>
</protein>
<evidence type="ECO:0000256" key="2">
    <source>
        <dbReference type="SAM" id="Phobius"/>
    </source>
</evidence>
<evidence type="ECO:0000313" key="5">
    <source>
        <dbReference type="Proteomes" id="UP000216998"/>
    </source>
</evidence>
<keyword evidence="2" id="KW-1133">Transmembrane helix</keyword>
<proteinExistence type="predicted"/>
<accession>A0A255YY82</accession>